<feature type="transmembrane region" description="Helical" evidence="1">
    <location>
        <begin position="35"/>
        <end position="52"/>
    </location>
</feature>
<organism evidence="2">
    <name type="scientific">viral metagenome</name>
    <dbReference type="NCBI Taxonomy" id="1070528"/>
    <lineage>
        <taxon>unclassified sequences</taxon>
        <taxon>metagenomes</taxon>
        <taxon>organismal metagenomes</taxon>
    </lineage>
</organism>
<reference evidence="2" key="1">
    <citation type="journal article" date="2020" name="Nature">
        <title>Giant virus diversity and host interactions through global metagenomics.</title>
        <authorList>
            <person name="Schulz F."/>
            <person name="Roux S."/>
            <person name="Paez-Espino D."/>
            <person name="Jungbluth S."/>
            <person name="Walsh D.A."/>
            <person name="Denef V.J."/>
            <person name="McMahon K.D."/>
            <person name="Konstantinidis K.T."/>
            <person name="Eloe-Fadrosh E.A."/>
            <person name="Kyrpides N.C."/>
            <person name="Woyke T."/>
        </authorList>
    </citation>
    <scope>NUCLEOTIDE SEQUENCE</scope>
    <source>
        <strain evidence="2">GVMAG-M-3300021389-45</strain>
    </source>
</reference>
<evidence type="ECO:0000313" key="2">
    <source>
        <dbReference type="EMBL" id="QHT05628.1"/>
    </source>
</evidence>
<accession>A0A6C0CLZ1</accession>
<dbReference type="EMBL" id="MN739457">
    <property type="protein sequence ID" value="QHT05628.1"/>
    <property type="molecule type" value="Genomic_DNA"/>
</dbReference>
<proteinExistence type="predicted"/>
<evidence type="ECO:0000256" key="1">
    <source>
        <dbReference type="SAM" id="Phobius"/>
    </source>
</evidence>
<name>A0A6C0CLZ1_9ZZZZ</name>
<keyword evidence="1" id="KW-0812">Transmembrane</keyword>
<keyword evidence="1" id="KW-0472">Membrane</keyword>
<dbReference type="AlphaFoldDB" id="A0A6C0CLZ1"/>
<protein>
    <submittedName>
        <fullName evidence="2">Uncharacterized protein</fullName>
    </submittedName>
</protein>
<keyword evidence="1" id="KW-1133">Transmembrane helix</keyword>
<sequence length="54" mass="6358">MNVKYEALVRGFAIFFANMFTVRWAIKSDLKHDEIYVIFIILAAIATSHYVYKK</sequence>